<gene>
    <name evidence="2" type="ORF">RISW2_12535</name>
</gene>
<reference evidence="2 3" key="1">
    <citation type="submission" date="2014-01" db="EMBL/GenBank/DDBJ databases">
        <title>Roseivivax isoporae LMG 25204 Genome Sequencing.</title>
        <authorList>
            <person name="Lai Q."/>
            <person name="Li G."/>
            <person name="Shao Z."/>
        </authorList>
    </citation>
    <scope>NUCLEOTIDE SEQUENCE [LARGE SCALE GENOMIC DNA]</scope>
    <source>
        <strain evidence="2 3">LMG 25204</strain>
    </source>
</reference>
<proteinExistence type="predicted"/>
<feature type="signal peptide" evidence="1">
    <location>
        <begin position="1"/>
        <end position="19"/>
    </location>
</feature>
<evidence type="ECO:0000256" key="1">
    <source>
        <dbReference type="SAM" id="SignalP"/>
    </source>
</evidence>
<dbReference type="PROSITE" id="PS51257">
    <property type="entry name" value="PROKAR_LIPOPROTEIN"/>
    <property type="match status" value="1"/>
</dbReference>
<dbReference type="Proteomes" id="UP000023430">
    <property type="component" value="Unassembled WGS sequence"/>
</dbReference>
<dbReference type="AlphaFoldDB" id="X7FF12"/>
<keyword evidence="3" id="KW-1185">Reference proteome</keyword>
<organism evidence="2 3">
    <name type="scientific">Roseivivax isoporae LMG 25204</name>
    <dbReference type="NCBI Taxonomy" id="1449351"/>
    <lineage>
        <taxon>Bacteria</taxon>
        <taxon>Pseudomonadati</taxon>
        <taxon>Pseudomonadota</taxon>
        <taxon>Alphaproteobacteria</taxon>
        <taxon>Rhodobacterales</taxon>
        <taxon>Roseobacteraceae</taxon>
        <taxon>Roseivivax</taxon>
    </lineage>
</organism>
<sequence length="201" mass="21585">MKHLVAALALALAPGTALACNPERAAPLMVTDTEFQEAAARFGDAATDRYGRLAAYETMLRVEGAAFGTILRDGYRSGDDDLIAAATYCEVMRSNGATARVAGPPDDAGDMSPQQEAQILTRAFPLRKSGADWDQGCLSTSEHPSEGCNPSYFISVRDGTVAFREDNHTGTFRWVDGEFVGRIDLYYGGPTYSVPATLSLF</sequence>
<accession>X7FF12</accession>
<comment type="caution">
    <text evidence="2">The sequence shown here is derived from an EMBL/GenBank/DDBJ whole genome shotgun (WGS) entry which is preliminary data.</text>
</comment>
<name>X7FF12_9RHOB</name>
<protein>
    <recommendedName>
        <fullName evidence="4">Lipoprotein</fullName>
    </recommendedName>
</protein>
<evidence type="ECO:0000313" key="2">
    <source>
        <dbReference type="EMBL" id="ETX30589.1"/>
    </source>
</evidence>
<evidence type="ECO:0000313" key="3">
    <source>
        <dbReference type="Proteomes" id="UP000023430"/>
    </source>
</evidence>
<dbReference type="RefSeq" id="WP_043766215.1">
    <property type="nucleotide sequence ID" value="NZ_JAME01000003.1"/>
</dbReference>
<evidence type="ECO:0008006" key="4">
    <source>
        <dbReference type="Google" id="ProtNLM"/>
    </source>
</evidence>
<dbReference type="PATRIC" id="fig|1449351.3.peg.545"/>
<dbReference type="EMBL" id="JAME01000003">
    <property type="protein sequence ID" value="ETX30589.1"/>
    <property type="molecule type" value="Genomic_DNA"/>
</dbReference>
<dbReference type="STRING" id="1449351.RISW2_12535"/>
<keyword evidence="1" id="KW-0732">Signal</keyword>
<feature type="chain" id="PRO_5004978389" description="Lipoprotein" evidence="1">
    <location>
        <begin position="20"/>
        <end position="201"/>
    </location>
</feature>